<evidence type="ECO:0000313" key="13">
    <source>
        <dbReference type="EMBL" id="MCD7455321.1"/>
    </source>
</evidence>
<keyword evidence="5" id="KW-0138">CF(0)</keyword>
<dbReference type="EMBL" id="JACEIK010000340">
    <property type="protein sequence ID" value="MCD7455321.1"/>
    <property type="molecule type" value="Genomic_DNA"/>
</dbReference>
<name>A0ABS8S921_DATST</name>
<keyword evidence="10" id="KW-0472">Membrane</keyword>
<dbReference type="PANTHER" id="PTHR43795:SF39">
    <property type="entry name" value="AMINOTRANSFERASE CLASS I_CLASSII DOMAIN-CONTAINING PROTEIN"/>
    <property type="match status" value="1"/>
</dbReference>
<dbReference type="InterPro" id="IPR004839">
    <property type="entry name" value="Aminotransferase_I/II_large"/>
</dbReference>
<protein>
    <submittedName>
        <fullName evidence="13">Long-chain-fatty-acid--CoA ligase 5</fullName>
    </submittedName>
</protein>
<evidence type="ECO:0000256" key="1">
    <source>
        <dbReference type="ARBA" id="ARBA00004325"/>
    </source>
</evidence>
<organism evidence="13 14">
    <name type="scientific">Datura stramonium</name>
    <name type="common">Jimsonweed</name>
    <name type="synonym">Common thornapple</name>
    <dbReference type="NCBI Taxonomy" id="4076"/>
    <lineage>
        <taxon>Eukaryota</taxon>
        <taxon>Viridiplantae</taxon>
        <taxon>Streptophyta</taxon>
        <taxon>Embryophyta</taxon>
        <taxon>Tracheophyta</taxon>
        <taxon>Spermatophyta</taxon>
        <taxon>Magnoliopsida</taxon>
        <taxon>eudicotyledons</taxon>
        <taxon>Gunneridae</taxon>
        <taxon>Pentapetalae</taxon>
        <taxon>asterids</taxon>
        <taxon>lamiids</taxon>
        <taxon>Solanales</taxon>
        <taxon>Solanaceae</taxon>
        <taxon>Solanoideae</taxon>
        <taxon>Datureae</taxon>
        <taxon>Datura</taxon>
    </lineage>
</organism>
<keyword evidence="6" id="KW-0375">Hydrogen ion transport</keyword>
<dbReference type="Pfam" id="PF00155">
    <property type="entry name" value="Aminotran_1_2"/>
    <property type="match status" value="1"/>
</dbReference>
<keyword evidence="11" id="KW-0066">ATP synthesis</keyword>
<accession>A0ABS8S921</accession>
<dbReference type="InterPro" id="IPR006808">
    <property type="entry name" value="ATP_synth_F0_gsu_mt"/>
</dbReference>
<keyword evidence="14" id="KW-1185">Reference proteome</keyword>
<comment type="similarity">
    <text evidence="3">Belongs to the class-I pyridoxal-phosphate-dependent aminotransferase family.</text>
</comment>
<keyword evidence="13" id="KW-0436">Ligase</keyword>
<dbReference type="Pfam" id="PF04718">
    <property type="entry name" value="ATP-synt_G"/>
    <property type="match status" value="1"/>
</dbReference>
<dbReference type="CDD" id="cd00609">
    <property type="entry name" value="AAT_like"/>
    <property type="match status" value="1"/>
</dbReference>
<evidence type="ECO:0000256" key="7">
    <source>
        <dbReference type="ARBA" id="ARBA00022898"/>
    </source>
</evidence>
<feature type="domain" description="Aminotransferase class I/classII large" evidence="12">
    <location>
        <begin position="49"/>
        <end position="378"/>
    </location>
</feature>
<dbReference type="PANTHER" id="PTHR43795">
    <property type="entry name" value="BIFUNCTIONAL ASPARTATE AMINOTRANSFERASE AND GLUTAMATE/ASPARTATE-PREPHENATE AMINOTRANSFERASE-RELATED"/>
    <property type="match status" value="1"/>
</dbReference>
<gene>
    <name evidence="13" type="primary">ACS5_1</name>
    <name evidence="13" type="ORF">HAX54_027862</name>
</gene>
<dbReference type="InterPro" id="IPR004838">
    <property type="entry name" value="NHTrfase_class1_PyrdxlP-BS"/>
</dbReference>
<evidence type="ECO:0000256" key="2">
    <source>
        <dbReference type="ARBA" id="ARBA00005699"/>
    </source>
</evidence>
<evidence type="ECO:0000256" key="4">
    <source>
        <dbReference type="ARBA" id="ARBA00022448"/>
    </source>
</evidence>
<evidence type="ECO:0000256" key="3">
    <source>
        <dbReference type="ARBA" id="ARBA00007441"/>
    </source>
</evidence>
<dbReference type="InterPro" id="IPR050478">
    <property type="entry name" value="Ethylene_sulfur-biosynth"/>
</dbReference>
<keyword evidence="7" id="KW-0663">Pyridoxal phosphate</keyword>
<dbReference type="InterPro" id="IPR015421">
    <property type="entry name" value="PyrdxlP-dep_Trfase_major"/>
</dbReference>
<evidence type="ECO:0000256" key="9">
    <source>
        <dbReference type="ARBA" id="ARBA00023128"/>
    </source>
</evidence>
<dbReference type="GO" id="GO:0016874">
    <property type="term" value="F:ligase activity"/>
    <property type="evidence" value="ECO:0007669"/>
    <property type="project" value="UniProtKB-KW"/>
</dbReference>
<evidence type="ECO:0000256" key="5">
    <source>
        <dbReference type="ARBA" id="ARBA00022547"/>
    </source>
</evidence>
<evidence type="ECO:0000256" key="6">
    <source>
        <dbReference type="ARBA" id="ARBA00022781"/>
    </source>
</evidence>
<keyword evidence="8" id="KW-0406">Ion transport</keyword>
<comment type="caution">
    <text evidence="13">The sequence shown here is derived from an EMBL/GenBank/DDBJ whole genome shotgun (WGS) entry which is preliminary data.</text>
</comment>
<comment type="subcellular location">
    <subcellularLocation>
        <location evidence="1">Mitochondrion membrane</location>
    </subcellularLocation>
</comment>
<dbReference type="InterPro" id="IPR015422">
    <property type="entry name" value="PyrdxlP-dep_Trfase_small"/>
</dbReference>
<proteinExistence type="inferred from homology"/>
<dbReference type="SUPFAM" id="SSF53383">
    <property type="entry name" value="PLP-dependent transferases"/>
    <property type="match status" value="1"/>
</dbReference>
<evidence type="ECO:0000313" key="14">
    <source>
        <dbReference type="Proteomes" id="UP000823775"/>
    </source>
</evidence>
<evidence type="ECO:0000256" key="11">
    <source>
        <dbReference type="ARBA" id="ARBA00023310"/>
    </source>
</evidence>
<evidence type="ECO:0000256" key="8">
    <source>
        <dbReference type="ARBA" id="ARBA00023065"/>
    </source>
</evidence>
<dbReference type="InterPro" id="IPR015424">
    <property type="entry name" value="PyrdxlP-dep_Trfase"/>
</dbReference>
<evidence type="ECO:0000256" key="10">
    <source>
        <dbReference type="ARBA" id="ARBA00023136"/>
    </source>
</evidence>
<reference evidence="13 14" key="1">
    <citation type="journal article" date="2021" name="BMC Genomics">
        <title>Datura genome reveals duplications of psychoactive alkaloid biosynthetic genes and high mutation rate following tissue culture.</title>
        <authorList>
            <person name="Rajewski A."/>
            <person name="Carter-House D."/>
            <person name="Stajich J."/>
            <person name="Litt A."/>
        </authorList>
    </citation>
    <scope>NUCLEOTIDE SEQUENCE [LARGE SCALE GENOMIC DNA]</scope>
    <source>
        <strain evidence="13">AR-01</strain>
    </source>
</reference>
<evidence type="ECO:0000259" key="12">
    <source>
        <dbReference type="Pfam" id="PF00155"/>
    </source>
</evidence>
<dbReference type="Gene3D" id="3.40.640.10">
    <property type="entry name" value="Type I PLP-dependent aspartate aminotransferase-like (Major domain)"/>
    <property type="match status" value="1"/>
</dbReference>
<comment type="similarity">
    <text evidence="2">Belongs to the ATPase g subunit family.</text>
</comment>
<keyword evidence="4" id="KW-0813">Transport</keyword>
<sequence length="528" mass="59485">MAIEIEKSIVGLSKVANSDTHGEDSPYFAGWKAYDEDPFDEVHNPCGVIQMGLAENQVSFDLLEDYLKKHSEAIKCGSSGISNFKENALFQDYHGLFSFRKAMANFMEKIRGGRAKFNPDRVVITAGATAANELLTFILADPGDALLVPTPYYPGFDRDLRWRTGVKIIPVHCDSSNNFQVTPKALESAYEEAKTNKIKVRGILITNPSNPLGATIQRSNLEEILDFAIRKNIHLVSDEIYSGSSFCSSEFVSIAEVLDSRKHVDSERVHIVYSLSKDLGLPGFRVGTIYSYNDRVVTTARRMSSFTLISSQTQQLLASMLSDEEFTTNYIKTNRERLRKRYEMIVDGLKNSGVECLKGNAGLFCWMNLSQLLEKSTMEWSLLSATASEAKIVRFHPLNKRTCLGLMASKIQQLQSKACQASQFLSKHGTTYYKQLLEQNKQYIVEPPTVEKCNELSKQLLYTRLASIPGRCESFWKEVDSVKHMWRNRKELKVEDAGIAALFGLECFAWYCAGEIVGRGFTFTGYYV</sequence>
<dbReference type="PROSITE" id="PS00105">
    <property type="entry name" value="AA_TRANSFER_CLASS_1"/>
    <property type="match status" value="1"/>
</dbReference>
<dbReference type="Proteomes" id="UP000823775">
    <property type="component" value="Unassembled WGS sequence"/>
</dbReference>
<dbReference type="Gene3D" id="3.90.1150.10">
    <property type="entry name" value="Aspartate Aminotransferase, domain 1"/>
    <property type="match status" value="1"/>
</dbReference>
<dbReference type="PRINTS" id="PR00753">
    <property type="entry name" value="ACCSYNTHASE"/>
</dbReference>
<keyword evidence="9" id="KW-0496">Mitochondrion</keyword>